<evidence type="ECO:0000313" key="2">
    <source>
        <dbReference type="Proteomes" id="UP000799771"/>
    </source>
</evidence>
<evidence type="ECO:0000313" key="1">
    <source>
        <dbReference type="EMBL" id="KAF2132252.1"/>
    </source>
</evidence>
<dbReference type="RefSeq" id="XP_033526639.1">
    <property type="nucleotide sequence ID" value="XM_033662414.1"/>
</dbReference>
<sequence>MSPGMSCSGDNNCCSSATPSRTASTHQPLDHTGYPTATDTANTVFIVIDICYPSGPDFSAGKGIATTDSVHSTRNAANARAKKIIYECGSCKVDVDKIIEEVRNGLYTGIGVGGDDEAIHGRCYARKCEVERWSVDVDEDEDKDSVRSVDVDMG</sequence>
<protein>
    <submittedName>
        <fullName evidence="1">Uncharacterized protein</fullName>
    </submittedName>
</protein>
<dbReference type="Proteomes" id="UP000799771">
    <property type="component" value="Unassembled WGS sequence"/>
</dbReference>
<reference evidence="1" key="1">
    <citation type="journal article" date="2020" name="Stud. Mycol.">
        <title>101 Dothideomycetes genomes: a test case for predicting lifestyles and emergence of pathogens.</title>
        <authorList>
            <person name="Haridas S."/>
            <person name="Albert R."/>
            <person name="Binder M."/>
            <person name="Bloem J."/>
            <person name="Labutti K."/>
            <person name="Salamov A."/>
            <person name="Andreopoulos B."/>
            <person name="Baker S."/>
            <person name="Barry K."/>
            <person name="Bills G."/>
            <person name="Bluhm B."/>
            <person name="Cannon C."/>
            <person name="Castanera R."/>
            <person name="Culley D."/>
            <person name="Daum C."/>
            <person name="Ezra D."/>
            <person name="Gonzalez J."/>
            <person name="Henrissat B."/>
            <person name="Kuo A."/>
            <person name="Liang C."/>
            <person name="Lipzen A."/>
            <person name="Lutzoni F."/>
            <person name="Magnuson J."/>
            <person name="Mondo S."/>
            <person name="Nolan M."/>
            <person name="Ohm R."/>
            <person name="Pangilinan J."/>
            <person name="Park H.-J."/>
            <person name="Ramirez L."/>
            <person name="Alfaro M."/>
            <person name="Sun H."/>
            <person name="Tritt A."/>
            <person name="Yoshinaga Y."/>
            <person name="Zwiers L.-H."/>
            <person name="Turgeon B."/>
            <person name="Goodwin S."/>
            <person name="Spatafora J."/>
            <person name="Crous P."/>
            <person name="Grigoriev I."/>
        </authorList>
    </citation>
    <scope>NUCLEOTIDE SEQUENCE</scope>
    <source>
        <strain evidence="1">CBS 119687</strain>
    </source>
</reference>
<organism evidence="1 2">
    <name type="scientific">Dothidotthia symphoricarpi CBS 119687</name>
    <dbReference type="NCBI Taxonomy" id="1392245"/>
    <lineage>
        <taxon>Eukaryota</taxon>
        <taxon>Fungi</taxon>
        <taxon>Dikarya</taxon>
        <taxon>Ascomycota</taxon>
        <taxon>Pezizomycotina</taxon>
        <taxon>Dothideomycetes</taxon>
        <taxon>Pleosporomycetidae</taxon>
        <taxon>Pleosporales</taxon>
        <taxon>Dothidotthiaceae</taxon>
        <taxon>Dothidotthia</taxon>
    </lineage>
</organism>
<gene>
    <name evidence="1" type="ORF">P153DRAFT_187500</name>
</gene>
<accession>A0A6A6AJV2</accession>
<dbReference type="GeneID" id="54402846"/>
<keyword evidence="2" id="KW-1185">Reference proteome</keyword>
<dbReference type="EMBL" id="ML977501">
    <property type="protein sequence ID" value="KAF2132252.1"/>
    <property type="molecule type" value="Genomic_DNA"/>
</dbReference>
<proteinExistence type="predicted"/>
<dbReference type="AlphaFoldDB" id="A0A6A6AJV2"/>
<name>A0A6A6AJV2_9PLEO</name>
<dbReference type="OrthoDB" id="3766329at2759"/>